<accession>A0AAD6YBG2</accession>
<dbReference type="PANTHER" id="PTHR40465">
    <property type="entry name" value="CHROMOSOME 1, WHOLE GENOME SHOTGUN SEQUENCE"/>
    <property type="match status" value="1"/>
</dbReference>
<dbReference type="PANTHER" id="PTHR40465:SF1">
    <property type="entry name" value="DUF6534 DOMAIN-CONTAINING PROTEIN"/>
    <property type="match status" value="1"/>
</dbReference>
<proteinExistence type="predicted"/>
<keyword evidence="4" id="KW-1185">Reference proteome</keyword>
<feature type="transmembrane region" description="Helical" evidence="2">
    <location>
        <begin position="173"/>
        <end position="195"/>
    </location>
</feature>
<keyword evidence="2" id="KW-1133">Transmembrane helix</keyword>
<evidence type="ECO:0000256" key="1">
    <source>
        <dbReference type="SAM" id="MobiDB-lite"/>
    </source>
</evidence>
<dbReference type="AlphaFoldDB" id="A0AAD6YBG2"/>
<dbReference type="Proteomes" id="UP001219525">
    <property type="component" value="Unassembled WGS sequence"/>
</dbReference>
<feature type="transmembrane region" description="Helical" evidence="2">
    <location>
        <begin position="141"/>
        <end position="161"/>
    </location>
</feature>
<gene>
    <name evidence="3" type="ORF">GGX14DRAFT_623413</name>
</gene>
<evidence type="ECO:0000313" key="3">
    <source>
        <dbReference type="EMBL" id="KAJ7211737.1"/>
    </source>
</evidence>
<keyword evidence="2" id="KW-0472">Membrane</keyword>
<evidence type="ECO:0000313" key="4">
    <source>
        <dbReference type="Proteomes" id="UP001219525"/>
    </source>
</evidence>
<evidence type="ECO:0000256" key="2">
    <source>
        <dbReference type="SAM" id="Phobius"/>
    </source>
</evidence>
<feature type="transmembrane region" description="Helical" evidence="2">
    <location>
        <begin position="210"/>
        <end position="235"/>
    </location>
</feature>
<dbReference type="EMBL" id="JARJCW010000025">
    <property type="protein sequence ID" value="KAJ7211737.1"/>
    <property type="molecule type" value="Genomic_DNA"/>
</dbReference>
<protein>
    <submittedName>
        <fullName evidence="3">Uncharacterized protein</fullName>
    </submittedName>
</protein>
<sequence>MGTASTEHINSGQTCCLDLAALPFTPGLEDWLLSLSDLSLHLILESLRTMISYGTDSPGILGVMEIGVFLSLVFFGMVALQGYVYFHNCRADRTGLKWLAGSVLFFELCHSIASCHAIYYFTVIEVGIPELEHKSNSYSLALTPVFETIITALVQAFFAYRIRLLSGRIHISVVCWTLCVLRFIGGMGLAAVTFLDVPREPDGFQVQAQYGWLITLTLNVGVVVDVLITVALCFYIRQLYTPYSLPKVEELIHRLVVWTILVWLALYTFLAKLYSNSLFVSLNGRPRNREIIRAPSPKTPPRTLDVCDSTEG</sequence>
<reference evidence="3" key="1">
    <citation type="submission" date="2023-03" db="EMBL/GenBank/DDBJ databases">
        <title>Massive genome expansion in bonnet fungi (Mycena s.s.) driven by repeated elements and novel gene families across ecological guilds.</title>
        <authorList>
            <consortium name="Lawrence Berkeley National Laboratory"/>
            <person name="Harder C.B."/>
            <person name="Miyauchi S."/>
            <person name="Viragh M."/>
            <person name="Kuo A."/>
            <person name="Thoen E."/>
            <person name="Andreopoulos B."/>
            <person name="Lu D."/>
            <person name="Skrede I."/>
            <person name="Drula E."/>
            <person name="Henrissat B."/>
            <person name="Morin E."/>
            <person name="Kohler A."/>
            <person name="Barry K."/>
            <person name="LaButti K."/>
            <person name="Morin E."/>
            <person name="Salamov A."/>
            <person name="Lipzen A."/>
            <person name="Mereny Z."/>
            <person name="Hegedus B."/>
            <person name="Baldrian P."/>
            <person name="Stursova M."/>
            <person name="Weitz H."/>
            <person name="Taylor A."/>
            <person name="Grigoriev I.V."/>
            <person name="Nagy L.G."/>
            <person name="Martin F."/>
            <person name="Kauserud H."/>
        </authorList>
    </citation>
    <scope>NUCLEOTIDE SEQUENCE</scope>
    <source>
        <strain evidence="3">9144</strain>
    </source>
</reference>
<comment type="caution">
    <text evidence="3">The sequence shown here is derived from an EMBL/GenBank/DDBJ whole genome shotgun (WGS) entry which is preliminary data.</text>
</comment>
<feature type="transmembrane region" description="Helical" evidence="2">
    <location>
        <begin position="98"/>
        <end position="121"/>
    </location>
</feature>
<name>A0AAD6YBG2_9AGAR</name>
<feature type="transmembrane region" description="Helical" evidence="2">
    <location>
        <begin position="66"/>
        <end position="86"/>
    </location>
</feature>
<feature type="transmembrane region" description="Helical" evidence="2">
    <location>
        <begin position="255"/>
        <end position="274"/>
    </location>
</feature>
<organism evidence="3 4">
    <name type="scientific">Mycena pura</name>
    <dbReference type="NCBI Taxonomy" id="153505"/>
    <lineage>
        <taxon>Eukaryota</taxon>
        <taxon>Fungi</taxon>
        <taxon>Dikarya</taxon>
        <taxon>Basidiomycota</taxon>
        <taxon>Agaricomycotina</taxon>
        <taxon>Agaricomycetes</taxon>
        <taxon>Agaricomycetidae</taxon>
        <taxon>Agaricales</taxon>
        <taxon>Marasmiineae</taxon>
        <taxon>Mycenaceae</taxon>
        <taxon>Mycena</taxon>
    </lineage>
</organism>
<feature type="region of interest" description="Disordered" evidence="1">
    <location>
        <begin position="291"/>
        <end position="312"/>
    </location>
</feature>
<keyword evidence="2" id="KW-0812">Transmembrane</keyword>